<evidence type="ECO:0000313" key="1">
    <source>
        <dbReference type="EMBL" id="KAI3760474.1"/>
    </source>
</evidence>
<sequence length="225" mass="25418">MHLPKGKKAIKCKWVYKVKYNAGGIVERCKARLVVRGDTQKAGINFNETFSPVVKMTTIRSLIAVATKRQWGLYQLYVNNAFLHGDLNEDIYMLPPPGMPLSSPDHLSDALKTKGYMRSPNDYSLFSKTMEDSVVHVTVYVNDILLTGNNDLEISALKAFLHSTFQIKDLGTLNYFLGIEVLKSPSGLIMTQRKFAKDLLTEFSTDDVSSVSSHFVTFMDFHYFT</sequence>
<organism evidence="1 2">
    <name type="scientific">Smallanthus sonchifolius</name>
    <dbReference type="NCBI Taxonomy" id="185202"/>
    <lineage>
        <taxon>Eukaryota</taxon>
        <taxon>Viridiplantae</taxon>
        <taxon>Streptophyta</taxon>
        <taxon>Embryophyta</taxon>
        <taxon>Tracheophyta</taxon>
        <taxon>Spermatophyta</taxon>
        <taxon>Magnoliopsida</taxon>
        <taxon>eudicotyledons</taxon>
        <taxon>Gunneridae</taxon>
        <taxon>Pentapetalae</taxon>
        <taxon>asterids</taxon>
        <taxon>campanulids</taxon>
        <taxon>Asterales</taxon>
        <taxon>Asteraceae</taxon>
        <taxon>Asteroideae</taxon>
        <taxon>Heliantheae alliance</taxon>
        <taxon>Millerieae</taxon>
        <taxon>Smallanthus</taxon>
    </lineage>
</organism>
<evidence type="ECO:0000313" key="2">
    <source>
        <dbReference type="Proteomes" id="UP001056120"/>
    </source>
</evidence>
<keyword evidence="2" id="KW-1185">Reference proteome</keyword>
<dbReference type="Proteomes" id="UP001056120">
    <property type="component" value="Linkage Group LG17"/>
</dbReference>
<protein>
    <submittedName>
        <fullName evidence="1">Uncharacterized protein</fullName>
    </submittedName>
</protein>
<reference evidence="1 2" key="2">
    <citation type="journal article" date="2022" name="Mol. Ecol. Resour.">
        <title>The genomes of chicory, endive, great burdock and yacon provide insights into Asteraceae paleo-polyploidization history and plant inulin production.</title>
        <authorList>
            <person name="Fan W."/>
            <person name="Wang S."/>
            <person name="Wang H."/>
            <person name="Wang A."/>
            <person name="Jiang F."/>
            <person name="Liu H."/>
            <person name="Zhao H."/>
            <person name="Xu D."/>
            <person name="Zhang Y."/>
        </authorList>
    </citation>
    <scope>NUCLEOTIDE SEQUENCE [LARGE SCALE GENOMIC DNA]</scope>
    <source>
        <strain evidence="2">cv. Yunnan</strain>
        <tissue evidence="1">Leaves</tissue>
    </source>
</reference>
<proteinExistence type="predicted"/>
<name>A0ACB9ENP8_9ASTR</name>
<gene>
    <name evidence="1" type="ORF">L1987_50869</name>
</gene>
<reference evidence="2" key="1">
    <citation type="journal article" date="2022" name="Mol. Ecol. Resour.">
        <title>The genomes of chicory, endive, great burdock and yacon provide insights into Asteraceae palaeo-polyploidization history and plant inulin production.</title>
        <authorList>
            <person name="Fan W."/>
            <person name="Wang S."/>
            <person name="Wang H."/>
            <person name="Wang A."/>
            <person name="Jiang F."/>
            <person name="Liu H."/>
            <person name="Zhao H."/>
            <person name="Xu D."/>
            <person name="Zhang Y."/>
        </authorList>
    </citation>
    <scope>NUCLEOTIDE SEQUENCE [LARGE SCALE GENOMIC DNA]</scope>
    <source>
        <strain evidence="2">cv. Yunnan</strain>
    </source>
</reference>
<dbReference type="EMBL" id="CM042034">
    <property type="protein sequence ID" value="KAI3760474.1"/>
    <property type="molecule type" value="Genomic_DNA"/>
</dbReference>
<accession>A0ACB9ENP8</accession>
<comment type="caution">
    <text evidence="1">The sequence shown here is derived from an EMBL/GenBank/DDBJ whole genome shotgun (WGS) entry which is preliminary data.</text>
</comment>